<keyword evidence="3" id="KW-0833">Ubl conjugation pathway</keyword>
<evidence type="ECO:0000256" key="1">
    <source>
        <dbReference type="ARBA" id="ARBA00000900"/>
    </source>
</evidence>
<keyword evidence="7" id="KW-1185">Reference proteome</keyword>
<dbReference type="SUPFAM" id="SSF56112">
    <property type="entry name" value="Protein kinase-like (PK-like)"/>
    <property type="match status" value="1"/>
</dbReference>
<dbReference type="Proteomes" id="UP001141806">
    <property type="component" value="Unassembled WGS sequence"/>
</dbReference>
<dbReference type="Gene3D" id="1.10.510.10">
    <property type="entry name" value="Transferase(Phosphotransferase) domain 1"/>
    <property type="match status" value="1"/>
</dbReference>
<dbReference type="EC" id="2.3.2.27" evidence="2"/>
<protein>
    <recommendedName>
        <fullName evidence="2">RING-type E3 ubiquitin transferase</fullName>
        <ecNumber evidence="2">2.3.2.27</ecNumber>
    </recommendedName>
</protein>
<dbReference type="SUPFAM" id="SSF52402">
    <property type="entry name" value="Adenine nucleotide alpha hydrolases-like"/>
    <property type="match status" value="1"/>
</dbReference>
<feature type="compositionally biased region" description="Polar residues" evidence="4">
    <location>
        <begin position="147"/>
        <end position="162"/>
    </location>
</feature>
<dbReference type="AlphaFoldDB" id="A0A9Q0KQW6"/>
<feature type="compositionally biased region" description="Basic and acidic residues" evidence="4">
    <location>
        <begin position="164"/>
        <end position="174"/>
    </location>
</feature>
<evidence type="ECO:0000256" key="4">
    <source>
        <dbReference type="SAM" id="MobiDB-lite"/>
    </source>
</evidence>
<dbReference type="InterPro" id="IPR051348">
    <property type="entry name" value="U-box_ubiquitin_ligases"/>
</dbReference>
<dbReference type="Pfam" id="PF07714">
    <property type="entry name" value="PK_Tyr_Ser-Thr"/>
    <property type="match status" value="1"/>
</dbReference>
<dbReference type="PANTHER" id="PTHR45647:SF100">
    <property type="entry name" value="U-BOX DOMAIN-CONTAINING PROTEIN 33"/>
    <property type="match status" value="1"/>
</dbReference>
<evidence type="ECO:0000313" key="7">
    <source>
        <dbReference type="Proteomes" id="UP001141806"/>
    </source>
</evidence>
<reference evidence="6" key="1">
    <citation type="journal article" date="2023" name="Plant J.">
        <title>The genome of the king protea, Protea cynaroides.</title>
        <authorList>
            <person name="Chang J."/>
            <person name="Duong T.A."/>
            <person name="Schoeman C."/>
            <person name="Ma X."/>
            <person name="Roodt D."/>
            <person name="Barker N."/>
            <person name="Li Z."/>
            <person name="Van de Peer Y."/>
            <person name="Mizrachi E."/>
        </authorList>
    </citation>
    <scope>NUCLEOTIDE SEQUENCE</scope>
    <source>
        <tissue evidence="6">Young leaves</tissue>
    </source>
</reference>
<name>A0A9Q0KQW6_9MAGN</name>
<dbReference type="GO" id="GO:0061630">
    <property type="term" value="F:ubiquitin protein ligase activity"/>
    <property type="evidence" value="ECO:0007669"/>
    <property type="project" value="UniProtKB-EC"/>
</dbReference>
<dbReference type="EMBL" id="JAMYWD010000004">
    <property type="protein sequence ID" value="KAJ4974616.1"/>
    <property type="molecule type" value="Genomic_DNA"/>
</dbReference>
<dbReference type="InterPro" id="IPR014729">
    <property type="entry name" value="Rossmann-like_a/b/a_fold"/>
</dbReference>
<dbReference type="Gene3D" id="3.40.50.620">
    <property type="entry name" value="HUPs"/>
    <property type="match status" value="1"/>
</dbReference>
<evidence type="ECO:0000256" key="3">
    <source>
        <dbReference type="ARBA" id="ARBA00022786"/>
    </source>
</evidence>
<feature type="domain" description="Serine-threonine/tyrosine-protein kinase catalytic" evidence="5">
    <location>
        <begin position="341"/>
        <end position="423"/>
    </location>
</feature>
<dbReference type="InterPro" id="IPR011009">
    <property type="entry name" value="Kinase-like_dom_sf"/>
</dbReference>
<organism evidence="6 7">
    <name type="scientific">Protea cynaroides</name>
    <dbReference type="NCBI Taxonomy" id="273540"/>
    <lineage>
        <taxon>Eukaryota</taxon>
        <taxon>Viridiplantae</taxon>
        <taxon>Streptophyta</taxon>
        <taxon>Embryophyta</taxon>
        <taxon>Tracheophyta</taxon>
        <taxon>Spermatophyta</taxon>
        <taxon>Magnoliopsida</taxon>
        <taxon>Proteales</taxon>
        <taxon>Proteaceae</taxon>
        <taxon>Protea</taxon>
    </lineage>
</organism>
<proteinExistence type="predicted"/>
<dbReference type="OrthoDB" id="10064100at2759"/>
<dbReference type="GO" id="GO:0004672">
    <property type="term" value="F:protein kinase activity"/>
    <property type="evidence" value="ECO:0007669"/>
    <property type="project" value="InterPro"/>
</dbReference>
<evidence type="ECO:0000256" key="2">
    <source>
        <dbReference type="ARBA" id="ARBA00012483"/>
    </source>
</evidence>
<accession>A0A9Q0KQW6</accession>
<gene>
    <name evidence="6" type="ORF">NE237_007790</name>
</gene>
<feature type="region of interest" description="Disordered" evidence="4">
    <location>
        <begin position="147"/>
        <end position="207"/>
    </location>
</feature>
<sequence>MNTGVDIREGIPPVGEEKIFVAVGNVIKENRLTLLWALENFQRKKICLLHVHQPAREFSILGGKFAAGMVDERLLNAHQKMEKEKMLGILNDYSYICAAARVSVEKIYIEVDNIEKGIVELILQHGITKLVMGAAANKRYSKTASMQTPWCCSPTSNSSSRFSIRGDEETRWHSLGDSSPGNELSMAKESKSLNEKEEKGKKEQLERERKELENFKSQLDQFKEELRVVEDQKLKLENQILDSELKEAELLEKKVISTTQQLVALQIEIDELQKLRKEREVAIQKEIDELQKLKKAREEEFASLQRPQQYFKVFPALEIESATSNFDSSMMIENKKFGNAETLRQTHVAIKKFRSYRLEGQSSSDFQQKVDILSKVRHQNIGTLIGVYPDASSIALEYLPNGSFEDRFTSKDGKPPLSWKTQIQEITNENAICTGGSGNSAGDWPLYKAKQQIQMASRCCEVSKDMPNLELEVWMLLLLLGVDIYK</sequence>
<dbReference type="PANTHER" id="PTHR45647">
    <property type="entry name" value="OS02G0152300 PROTEIN"/>
    <property type="match status" value="1"/>
</dbReference>
<dbReference type="InterPro" id="IPR001245">
    <property type="entry name" value="Ser-Thr/Tyr_kinase_cat_dom"/>
</dbReference>
<feature type="compositionally biased region" description="Basic and acidic residues" evidence="4">
    <location>
        <begin position="186"/>
        <end position="207"/>
    </location>
</feature>
<dbReference type="CDD" id="cd01989">
    <property type="entry name" value="USP_STK_Ubox_N"/>
    <property type="match status" value="1"/>
</dbReference>
<comment type="caution">
    <text evidence="6">The sequence shown here is derived from an EMBL/GenBank/DDBJ whole genome shotgun (WGS) entry which is preliminary data.</text>
</comment>
<comment type="catalytic activity">
    <reaction evidence="1">
        <text>S-ubiquitinyl-[E2 ubiquitin-conjugating enzyme]-L-cysteine + [acceptor protein]-L-lysine = [E2 ubiquitin-conjugating enzyme]-L-cysteine + N(6)-ubiquitinyl-[acceptor protein]-L-lysine.</text>
        <dbReference type="EC" id="2.3.2.27"/>
    </reaction>
</comment>
<evidence type="ECO:0000313" key="6">
    <source>
        <dbReference type="EMBL" id="KAJ4974616.1"/>
    </source>
</evidence>
<evidence type="ECO:0000259" key="5">
    <source>
        <dbReference type="Pfam" id="PF07714"/>
    </source>
</evidence>